<dbReference type="Gene3D" id="3.30.300.150">
    <property type="entry name" value="DNA polymerase III, tau subunit, domain V"/>
    <property type="match status" value="1"/>
</dbReference>
<dbReference type="SUPFAM" id="SSF48019">
    <property type="entry name" value="post-AAA+ oligomerization domain-like"/>
    <property type="match status" value="1"/>
</dbReference>
<evidence type="ECO:0000256" key="10">
    <source>
        <dbReference type="ARBA" id="ARBA00049244"/>
    </source>
</evidence>
<dbReference type="Gene3D" id="1.10.8.60">
    <property type="match status" value="1"/>
</dbReference>
<dbReference type="GO" id="GO:0005524">
    <property type="term" value="F:ATP binding"/>
    <property type="evidence" value="ECO:0007669"/>
    <property type="project" value="UniProtKB-KW"/>
</dbReference>
<dbReference type="PANTHER" id="PTHR11669:SF0">
    <property type="entry name" value="PROTEIN STICHEL-LIKE 2"/>
    <property type="match status" value="1"/>
</dbReference>
<dbReference type="OrthoDB" id="9810148at2"/>
<dbReference type="FunFam" id="3.40.50.300:FF:000014">
    <property type="entry name" value="DNA polymerase III subunit gamma/tau"/>
    <property type="match status" value="1"/>
</dbReference>
<dbReference type="InterPro" id="IPR003593">
    <property type="entry name" value="AAA+_ATPase"/>
</dbReference>
<dbReference type="Pfam" id="PF22608">
    <property type="entry name" value="DNAX_ATPase_lid"/>
    <property type="match status" value="1"/>
</dbReference>
<evidence type="ECO:0000256" key="5">
    <source>
        <dbReference type="ARBA" id="ARBA00022723"/>
    </source>
</evidence>
<keyword evidence="8 11" id="KW-0067">ATP-binding</keyword>
<comment type="function">
    <text evidence="11">DNA polymerase III is a complex, multichain enzyme responsible for most of the replicative synthesis in bacteria. This DNA polymerase also exhibits 3' to 5' exonuclease activity.</text>
</comment>
<dbReference type="InterPro" id="IPR012763">
    <property type="entry name" value="DNA_pol_III_sug/sutau_N"/>
</dbReference>
<protein>
    <recommendedName>
        <fullName evidence="11">DNA polymerase III subunit gamma/tau</fullName>
        <ecNumber evidence="11">2.7.7.7</ecNumber>
    </recommendedName>
</protein>
<dbReference type="InterPro" id="IPR022754">
    <property type="entry name" value="DNA_pol_III_gamma-3"/>
</dbReference>
<keyword evidence="2 11" id="KW-0808">Transferase</keyword>
<dbReference type="Gene3D" id="1.20.272.10">
    <property type="match status" value="1"/>
</dbReference>
<dbReference type="FunFam" id="1.10.8.60:FF:000013">
    <property type="entry name" value="DNA polymerase III subunit gamma/tau"/>
    <property type="match status" value="1"/>
</dbReference>
<dbReference type="Proteomes" id="UP000252357">
    <property type="component" value="Unassembled WGS sequence"/>
</dbReference>
<sequence length="594" mass="63699">MPAPAVDTATIGLFADASPVTTQAYQVLARKWRPRDFSTLVGQEHVVRALSHALEQQRLHHAYLFTGTRGVGKTTLARILAKALNCETGITAHPCGQCQTCREIDGGRFVDLLEVDAATNTRVDEMRQLLENAVYAPTAGRYKVYVIDEVHMLSNAAFNAMLKTLEEPPPHIKFILATTDPQKIPVTVLSRCLQFNLKSMLPTAIVSHLQTILAQEQIQAEREALKLLSHAANGSMRDALSLLDQAIAYSAGVVTTDAVQGMLGAIDQTYLHRLLAALAAADGVALMAIADEMTLRSLSYRQALGDLATLLQRIALAQTIPQAIPEEWADAPTIAAFATQFSAEDIQLYYQIVLHGRNDLSLAPDELTGFSMTLLRLLAFKPSAVGNLPAADIATTPLPKKVASPTVPPHAISASAGQVSQPAAGPQHTRASASLSAQSVSTEMPVASATVALPVVAPPAPASAPLLPGQADSIDWPTLVLQLNVTGLAKQLATQSELLSVQGSQYVIRTAAKPLSQGSPVEKLRQALSEYYQQPIRLQVEVGEVQSQTAQHRDETARSERQQAAEQAIQQDPLVQGLLAEFDATIVPNSIRPV</sequence>
<keyword evidence="9 11" id="KW-0239">DNA-directed DNA polymerase</keyword>
<proteinExistence type="inferred from homology"/>
<evidence type="ECO:0000256" key="7">
    <source>
        <dbReference type="ARBA" id="ARBA00022833"/>
    </source>
</evidence>
<evidence type="ECO:0000256" key="6">
    <source>
        <dbReference type="ARBA" id="ARBA00022741"/>
    </source>
</evidence>
<keyword evidence="5" id="KW-0479">Metal-binding</keyword>
<evidence type="ECO:0000313" key="14">
    <source>
        <dbReference type="EMBL" id="RCS58266.1"/>
    </source>
</evidence>
<dbReference type="NCBIfam" id="TIGR02397">
    <property type="entry name" value="dnaX_nterm"/>
    <property type="match status" value="1"/>
</dbReference>
<dbReference type="AlphaFoldDB" id="A0A368L3U5"/>
<name>A0A368L3U5_9BURK</name>
<evidence type="ECO:0000256" key="4">
    <source>
        <dbReference type="ARBA" id="ARBA00022705"/>
    </source>
</evidence>
<dbReference type="InterPro" id="IPR045085">
    <property type="entry name" value="HLD_clamp_pol_III_gamma_tau"/>
</dbReference>
<dbReference type="InterPro" id="IPR027417">
    <property type="entry name" value="P-loop_NTPase"/>
</dbReference>
<feature type="compositionally biased region" description="Basic and acidic residues" evidence="12">
    <location>
        <begin position="551"/>
        <end position="563"/>
    </location>
</feature>
<comment type="similarity">
    <text evidence="1 11">Belongs to the DnaX/STICHEL family.</text>
</comment>
<accession>A0A368L3U5</accession>
<dbReference type="InterPro" id="IPR008921">
    <property type="entry name" value="DNA_pol3_clamp-load_cplx_C"/>
</dbReference>
<evidence type="ECO:0000256" key="1">
    <source>
        <dbReference type="ARBA" id="ARBA00006360"/>
    </source>
</evidence>
<feature type="region of interest" description="Disordered" evidence="12">
    <location>
        <begin position="400"/>
        <end position="433"/>
    </location>
</feature>
<comment type="subunit">
    <text evidence="11">DNA polymerase III contains a core (composed of alpha, epsilon and theta chains) that associates with a tau subunit. This core dimerizes to form the POLIII' complex. PolIII' associates with the gamma complex (composed of gamma, delta, delta', psi and chi chains) and with the beta chain to form the complete DNA polymerase III complex.</text>
</comment>
<dbReference type="Pfam" id="PF12169">
    <property type="entry name" value="DNA_pol3_gamma3"/>
    <property type="match status" value="1"/>
</dbReference>
<dbReference type="GO" id="GO:0003887">
    <property type="term" value="F:DNA-directed DNA polymerase activity"/>
    <property type="evidence" value="ECO:0007669"/>
    <property type="project" value="UniProtKB-KW"/>
</dbReference>
<keyword evidence="15" id="KW-1185">Reference proteome</keyword>
<dbReference type="Pfam" id="PF12170">
    <property type="entry name" value="DNA_pol3_tau_5"/>
    <property type="match status" value="1"/>
</dbReference>
<dbReference type="FunFam" id="1.20.272.10:FF:000003">
    <property type="entry name" value="DNA polymerase III subunit gamma/tau"/>
    <property type="match status" value="1"/>
</dbReference>
<organism evidence="14 15">
    <name type="scientific">Parvibium lacunae</name>
    <dbReference type="NCBI Taxonomy" id="1888893"/>
    <lineage>
        <taxon>Bacteria</taxon>
        <taxon>Pseudomonadati</taxon>
        <taxon>Pseudomonadota</taxon>
        <taxon>Betaproteobacteria</taxon>
        <taxon>Burkholderiales</taxon>
        <taxon>Alcaligenaceae</taxon>
        <taxon>Parvibium</taxon>
    </lineage>
</organism>
<reference evidence="14 15" key="1">
    <citation type="journal article" date="2018" name="Int. J. Syst. Evol. Microbiol.">
        <title>Parvibium lacunae gen. nov., sp. nov., a new member of the family Alcaligenaceae isolated from a freshwater pond.</title>
        <authorList>
            <person name="Chen W.M."/>
            <person name="Xie P.B."/>
            <person name="Hsu M.Y."/>
            <person name="Sheu S.Y."/>
        </authorList>
    </citation>
    <scope>NUCLEOTIDE SEQUENCE [LARGE SCALE GENOMIC DNA]</scope>
    <source>
        <strain evidence="14 15">KMB9</strain>
    </source>
</reference>
<dbReference type="EC" id="2.7.7.7" evidence="11"/>
<keyword evidence="7" id="KW-0862">Zinc</keyword>
<dbReference type="InterPro" id="IPR021029">
    <property type="entry name" value="DNA_pol_III_tau_dom-5"/>
</dbReference>
<keyword evidence="4 11" id="KW-0235">DNA replication</keyword>
<dbReference type="InterPro" id="IPR001270">
    <property type="entry name" value="ClpA/B"/>
</dbReference>
<dbReference type="SUPFAM" id="SSF52540">
    <property type="entry name" value="P-loop containing nucleoside triphosphate hydrolases"/>
    <property type="match status" value="1"/>
</dbReference>
<dbReference type="GO" id="GO:0046872">
    <property type="term" value="F:metal ion binding"/>
    <property type="evidence" value="ECO:0007669"/>
    <property type="project" value="UniProtKB-KW"/>
</dbReference>
<dbReference type="EMBL" id="QPGB01000002">
    <property type="protein sequence ID" value="RCS58266.1"/>
    <property type="molecule type" value="Genomic_DNA"/>
</dbReference>
<dbReference type="PRINTS" id="PR00300">
    <property type="entry name" value="CLPPROTEASEA"/>
</dbReference>
<dbReference type="NCBIfam" id="NF005942">
    <property type="entry name" value="PRK07994.1"/>
    <property type="match status" value="1"/>
</dbReference>
<evidence type="ECO:0000256" key="11">
    <source>
        <dbReference type="RuleBase" id="RU364063"/>
    </source>
</evidence>
<dbReference type="PANTHER" id="PTHR11669">
    <property type="entry name" value="REPLICATION FACTOR C / DNA POLYMERASE III GAMMA-TAU SUBUNIT"/>
    <property type="match status" value="1"/>
</dbReference>
<dbReference type="CDD" id="cd18137">
    <property type="entry name" value="HLD_clamp_pol_III_gamma_tau"/>
    <property type="match status" value="1"/>
</dbReference>
<comment type="catalytic activity">
    <reaction evidence="10 11">
        <text>DNA(n) + a 2'-deoxyribonucleoside 5'-triphosphate = DNA(n+1) + diphosphate</text>
        <dbReference type="Rhea" id="RHEA:22508"/>
        <dbReference type="Rhea" id="RHEA-COMP:17339"/>
        <dbReference type="Rhea" id="RHEA-COMP:17340"/>
        <dbReference type="ChEBI" id="CHEBI:33019"/>
        <dbReference type="ChEBI" id="CHEBI:61560"/>
        <dbReference type="ChEBI" id="CHEBI:173112"/>
        <dbReference type="EC" id="2.7.7.7"/>
    </reaction>
</comment>
<dbReference type="Pfam" id="PF13177">
    <property type="entry name" value="DNA_pol3_delta2"/>
    <property type="match status" value="1"/>
</dbReference>
<dbReference type="GO" id="GO:0006261">
    <property type="term" value="P:DNA-templated DNA replication"/>
    <property type="evidence" value="ECO:0007669"/>
    <property type="project" value="TreeGrafter"/>
</dbReference>
<evidence type="ECO:0000256" key="9">
    <source>
        <dbReference type="ARBA" id="ARBA00022932"/>
    </source>
</evidence>
<keyword evidence="6 11" id="KW-0547">Nucleotide-binding</keyword>
<dbReference type="InterPro" id="IPR038249">
    <property type="entry name" value="PolIII_tau_V_sf"/>
</dbReference>
<dbReference type="CDD" id="cd00009">
    <property type="entry name" value="AAA"/>
    <property type="match status" value="1"/>
</dbReference>
<dbReference type="Gene3D" id="3.40.50.300">
    <property type="entry name" value="P-loop containing nucleotide triphosphate hydrolases"/>
    <property type="match status" value="1"/>
</dbReference>
<evidence type="ECO:0000256" key="12">
    <source>
        <dbReference type="SAM" id="MobiDB-lite"/>
    </source>
</evidence>
<dbReference type="GO" id="GO:0003677">
    <property type="term" value="F:DNA binding"/>
    <property type="evidence" value="ECO:0007669"/>
    <property type="project" value="InterPro"/>
</dbReference>
<keyword evidence="3 11" id="KW-0548">Nucleotidyltransferase</keyword>
<feature type="domain" description="AAA+ ATPase" evidence="13">
    <location>
        <begin position="59"/>
        <end position="201"/>
    </location>
</feature>
<dbReference type="GO" id="GO:0009360">
    <property type="term" value="C:DNA polymerase III complex"/>
    <property type="evidence" value="ECO:0007669"/>
    <property type="project" value="InterPro"/>
</dbReference>
<comment type="caution">
    <text evidence="14">The sequence shown here is derived from an EMBL/GenBank/DDBJ whole genome shotgun (WGS) entry which is preliminary data.</text>
</comment>
<evidence type="ECO:0000256" key="8">
    <source>
        <dbReference type="ARBA" id="ARBA00022840"/>
    </source>
</evidence>
<feature type="region of interest" description="Disordered" evidence="12">
    <location>
        <begin position="545"/>
        <end position="566"/>
    </location>
</feature>
<evidence type="ECO:0000259" key="13">
    <source>
        <dbReference type="SMART" id="SM00382"/>
    </source>
</evidence>
<dbReference type="SMART" id="SM00382">
    <property type="entry name" value="AAA"/>
    <property type="match status" value="1"/>
</dbReference>
<dbReference type="NCBIfam" id="NF004046">
    <property type="entry name" value="PRK05563.1"/>
    <property type="match status" value="1"/>
</dbReference>
<evidence type="ECO:0000256" key="2">
    <source>
        <dbReference type="ARBA" id="ARBA00022679"/>
    </source>
</evidence>
<evidence type="ECO:0000256" key="3">
    <source>
        <dbReference type="ARBA" id="ARBA00022695"/>
    </source>
</evidence>
<gene>
    <name evidence="11" type="primary">dnaX</name>
    <name evidence="14" type="ORF">DU000_05425</name>
</gene>
<evidence type="ECO:0000313" key="15">
    <source>
        <dbReference type="Proteomes" id="UP000252357"/>
    </source>
</evidence>
<dbReference type="InterPro" id="IPR050238">
    <property type="entry name" value="DNA_Rep/Repair_Clamp_Loader"/>
</dbReference>